<keyword evidence="3" id="KW-0238">DNA-binding</keyword>
<feature type="domain" description="HTH LytTR-type" evidence="2">
    <location>
        <begin position="180"/>
        <end position="264"/>
    </location>
</feature>
<dbReference type="InterPro" id="IPR007492">
    <property type="entry name" value="LytTR_DNA-bd_dom"/>
</dbReference>
<dbReference type="EMBL" id="CP124616">
    <property type="protein sequence ID" value="WGW03327.1"/>
    <property type="molecule type" value="Genomic_DNA"/>
</dbReference>
<dbReference type="Pfam" id="PF04397">
    <property type="entry name" value="LytTR"/>
    <property type="match status" value="1"/>
</dbReference>
<keyword evidence="1" id="KW-1133">Transmembrane helix</keyword>
<protein>
    <submittedName>
        <fullName evidence="3">LytTR family DNA-binding domain-containing protein</fullName>
    </submittedName>
</protein>
<reference evidence="3 4" key="1">
    <citation type="submission" date="2023-05" db="EMBL/GenBank/DDBJ databases">
        <title>YMD87, complete Genome.</title>
        <authorList>
            <person name="Zhang J."/>
            <person name="Xu X."/>
        </authorList>
    </citation>
    <scope>NUCLEOTIDE SEQUENCE [LARGE SCALE GENOMIC DNA]</scope>
    <source>
        <strain evidence="3 4">YMD87</strain>
    </source>
</reference>
<sequence length="266" mass="28832">MKPRDEFVNDRQPQSALREWRRQIGQPVALVALIAIAAVLGLAGPFGTEARLTLLPRLAYWLVTVFATYGWGLMAGLLLDRPTAALPFWQRVLVVGSATGAGVCVAVLAINLVTFGWWPGRAEWLPLLGTIFVIAVIITAALGLISRQAPAAHAPSPAPPALPPILDRLPLDKRGPLVALSVEDHYVRVRTTKGEELVLMRLSDAIREVGATPGDQVHRSHWAAFGQVTSVRREGDRAILTMRVGDDLPVSRANLPKIKEAGLLPR</sequence>
<evidence type="ECO:0000256" key="1">
    <source>
        <dbReference type="SAM" id="Phobius"/>
    </source>
</evidence>
<organism evidence="3 4">
    <name type="scientific">Tropicibacter oceani</name>
    <dbReference type="NCBI Taxonomy" id="3058420"/>
    <lineage>
        <taxon>Bacteria</taxon>
        <taxon>Pseudomonadati</taxon>
        <taxon>Pseudomonadota</taxon>
        <taxon>Alphaproteobacteria</taxon>
        <taxon>Rhodobacterales</taxon>
        <taxon>Roseobacteraceae</taxon>
        <taxon>Tropicibacter</taxon>
    </lineage>
</organism>
<dbReference type="PROSITE" id="PS50930">
    <property type="entry name" value="HTH_LYTTR"/>
    <property type="match status" value="1"/>
</dbReference>
<accession>A0ABY8QHR6</accession>
<evidence type="ECO:0000259" key="2">
    <source>
        <dbReference type="PROSITE" id="PS50930"/>
    </source>
</evidence>
<evidence type="ECO:0000313" key="4">
    <source>
        <dbReference type="Proteomes" id="UP001241605"/>
    </source>
</evidence>
<keyword evidence="1" id="KW-0812">Transmembrane</keyword>
<feature type="transmembrane region" description="Helical" evidence="1">
    <location>
        <begin position="58"/>
        <end position="80"/>
    </location>
</feature>
<evidence type="ECO:0000313" key="3">
    <source>
        <dbReference type="EMBL" id="WGW03327.1"/>
    </source>
</evidence>
<gene>
    <name evidence="3" type="ORF">QF118_15555</name>
</gene>
<dbReference type="Proteomes" id="UP001241605">
    <property type="component" value="Chromosome"/>
</dbReference>
<proteinExistence type="predicted"/>
<dbReference type="RefSeq" id="WP_282299962.1">
    <property type="nucleotide sequence ID" value="NZ_CP124616.1"/>
</dbReference>
<keyword evidence="4" id="KW-1185">Reference proteome</keyword>
<dbReference type="SMART" id="SM00850">
    <property type="entry name" value="LytTR"/>
    <property type="match status" value="1"/>
</dbReference>
<name>A0ABY8QHR6_9RHOB</name>
<feature type="transmembrane region" description="Helical" evidence="1">
    <location>
        <begin position="28"/>
        <end position="46"/>
    </location>
</feature>
<dbReference type="GO" id="GO:0003677">
    <property type="term" value="F:DNA binding"/>
    <property type="evidence" value="ECO:0007669"/>
    <property type="project" value="UniProtKB-KW"/>
</dbReference>
<keyword evidence="1" id="KW-0472">Membrane</keyword>
<feature type="transmembrane region" description="Helical" evidence="1">
    <location>
        <begin position="92"/>
        <end position="118"/>
    </location>
</feature>
<feature type="transmembrane region" description="Helical" evidence="1">
    <location>
        <begin position="124"/>
        <end position="145"/>
    </location>
</feature>